<dbReference type="Proteomes" id="UP000193144">
    <property type="component" value="Unassembled WGS sequence"/>
</dbReference>
<dbReference type="EMBL" id="MCFA01000023">
    <property type="protein sequence ID" value="ORY15718.1"/>
    <property type="molecule type" value="Genomic_DNA"/>
</dbReference>
<dbReference type="SUPFAM" id="SSF51445">
    <property type="entry name" value="(Trans)glycosidases"/>
    <property type="match status" value="1"/>
</dbReference>
<comment type="caution">
    <text evidence="5">The sequence shown here is derived from an EMBL/GenBank/DDBJ whole genome shotgun (WGS) entry which is preliminary data.</text>
</comment>
<accession>A0A1Y1ZZS2</accession>
<protein>
    <recommendedName>
        <fullName evidence="2">alpha-galactosidase</fullName>
        <ecNumber evidence="2">3.2.1.22</ecNumber>
    </recommendedName>
</protein>
<dbReference type="OrthoDB" id="2108802at2759"/>
<dbReference type="InterPro" id="IPR017853">
    <property type="entry name" value="GH"/>
</dbReference>
<keyword evidence="5" id="KW-0378">Hydrolase</keyword>
<dbReference type="InterPro" id="IPR013785">
    <property type="entry name" value="Aldolase_TIM"/>
</dbReference>
<dbReference type="Gene3D" id="3.20.20.70">
    <property type="entry name" value="Aldolase class I"/>
    <property type="match status" value="1"/>
</dbReference>
<dbReference type="PANTHER" id="PTHR35273:SF2">
    <property type="entry name" value="ALPHA-GALACTOSIDASE"/>
    <property type="match status" value="1"/>
</dbReference>
<name>A0A1Y1ZZS2_9PLEO</name>
<evidence type="ECO:0000313" key="6">
    <source>
        <dbReference type="Proteomes" id="UP000193144"/>
    </source>
</evidence>
<proteinExistence type="predicted"/>
<dbReference type="PANTHER" id="PTHR35273">
    <property type="entry name" value="ALPHA-1,4 POLYGALACTOSAMINIDASE, PUTATIVE (AFU_ORTHOLOGUE AFUA_3G07890)-RELATED"/>
    <property type="match status" value="1"/>
</dbReference>
<feature type="compositionally biased region" description="Low complexity" evidence="3">
    <location>
        <begin position="56"/>
        <end position="72"/>
    </location>
</feature>
<evidence type="ECO:0000313" key="5">
    <source>
        <dbReference type="EMBL" id="ORY15718.1"/>
    </source>
</evidence>
<reference evidence="5 6" key="1">
    <citation type="submission" date="2016-07" db="EMBL/GenBank/DDBJ databases">
        <title>Pervasive Adenine N6-methylation of Active Genes in Fungi.</title>
        <authorList>
            <consortium name="DOE Joint Genome Institute"/>
            <person name="Mondo S.J."/>
            <person name="Dannebaum R.O."/>
            <person name="Kuo R.C."/>
            <person name="Labutti K."/>
            <person name="Haridas S."/>
            <person name="Kuo A."/>
            <person name="Salamov A."/>
            <person name="Ahrendt S.R."/>
            <person name="Lipzen A."/>
            <person name="Sullivan W."/>
            <person name="Andreopoulos W.B."/>
            <person name="Clum A."/>
            <person name="Lindquist E."/>
            <person name="Daum C."/>
            <person name="Ramamoorthy G.K."/>
            <person name="Gryganskyi A."/>
            <person name="Culley D."/>
            <person name="Magnuson J.K."/>
            <person name="James T.Y."/>
            <person name="O'Malley M.A."/>
            <person name="Stajich J.E."/>
            <person name="Spatafora J.W."/>
            <person name="Visel A."/>
            <person name="Grigoriev I.V."/>
        </authorList>
    </citation>
    <scope>NUCLEOTIDE SEQUENCE [LARGE SCALE GENOMIC DNA]</scope>
    <source>
        <strain evidence="5 6">CBS 115471</strain>
    </source>
</reference>
<evidence type="ECO:0000256" key="2">
    <source>
        <dbReference type="ARBA" id="ARBA00012755"/>
    </source>
</evidence>
<dbReference type="GO" id="GO:0004557">
    <property type="term" value="F:alpha-galactosidase activity"/>
    <property type="evidence" value="ECO:0007669"/>
    <property type="project" value="UniProtKB-EC"/>
</dbReference>
<dbReference type="STRING" id="1231657.A0A1Y1ZZS2"/>
<dbReference type="EC" id="3.2.1.22" evidence="2"/>
<evidence type="ECO:0000259" key="4">
    <source>
        <dbReference type="Pfam" id="PF03537"/>
    </source>
</evidence>
<sequence length="340" mass="36717">MASKGIQTRAPWSLRRKIILGTLIAVVVLGLALGLGLGLTIGRDNGDDDDGGNDNGPGSTPTSGPVPTPTNTLAWKPSVNDTWQIILLSNIELATDATSVTPNVSIFDIDLFTNPKETIDTLHRLGKKVICYFSAGSFEPNRPDSGDFLPSDIGADLEGWPGEKWLRLGSENVRKIMKKRVELAAEKGCDGVDPDNVDGYQNKNGLNLTAEDSISFMSYLSNITLPHNLTLGLKNAGDIITQVLPITHFSVNEQCVENSECDTFHAFIDAGKPVFHIEYPSGAGSDLKEDMVKHFCENSGDAKGSDGFSTVLKKMDLDGWVEYCDQKVVTTAMNQTDPGN</sequence>
<feature type="domain" description="Glycoside-hydrolase family GH114 TIM-barrel" evidence="4">
    <location>
        <begin position="82"/>
        <end position="320"/>
    </location>
</feature>
<comment type="catalytic activity">
    <reaction evidence="1">
        <text>Hydrolysis of terminal, non-reducing alpha-D-galactose residues in alpha-D-galactosides, including galactose oligosaccharides, galactomannans and galactolipids.</text>
        <dbReference type="EC" id="3.2.1.22"/>
    </reaction>
</comment>
<dbReference type="Pfam" id="PF03537">
    <property type="entry name" value="Glyco_hydro_114"/>
    <property type="match status" value="1"/>
</dbReference>
<organism evidence="5 6">
    <name type="scientific">Clohesyomyces aquaticus</name>
    <dbReference type="NCBI Taxonomy" id="1231657"/>
    <lineage>
        <taxon>Eukaryota</taxon>
        <taxon>Fungi</taxon>
        <taxon>Dikarya</taxon>
        <taxon>Ascomycota</taxon>
        <taxon>Pezizomycotina</taxon>
        <taxon>Dothideomycetes</taxon>
        <taxon>Pleosporomycetidae</taxon>
        <taxon>Pleosporales</taxon>
        <taxon>Lindgomycetaceae</taxon>
        <taxon>Clohesyomyces</taxon>
    </lineage>
</organism>
<dbReference type="InterPro" id="IPR004352">
    <property type="entry name" value="GH114_TIM-barrel"/>
</dbReference>
<dbReference type="AlphaFoldDB" id="A0A1Y1ZZS2"/>
<feature type="region of interest" description="Disordered" evidence="3">
    <location>
        <begin position="46"/>
        <end position="73"/>
    </location>
</feature>
<evidence type="ECO:0000256" key="3">
    <source>
        <dbReference type="SAM" id="MobiDB-lite"/>
    </source>
</evidence>
<gene>
    <name evidence="5" type="ORF">BCR34DRAFT_622736</name>
</gene>
<evidence type="ECO:0000256" key="1">
    <source>
        <dbReference type="ARBA" id="ARBA00001255"/>
    </source>
</evidence>
<keyword evidence="6" id="KW-1185">Reference proteome</keyword>